<name>A0A4Q9HST8_STRKA</name>
<evidence type="ECO:0000313" key="3">
    <source>
        <dbReference type="Proteomes" id="UP000292452"/>
    </source>
</evidence>
<accession>A0A4Q9HST8</accession>
<evidence type="ECO:0000313" key="2">
    <source>
        <dbReference type="EMBL" id="TBO58096.1"/>
    </source>
</evidence>
<dbReference type="EMBL" id="SIXH01000165">
    <property type="protein sequence ID" value="TBO58096.1"/>
    <property type="molecule type" value="Genomic_DNA"/>
</dbReference>
<feature type="region of interest" description="Disordered" evidence="1">
    <location>
        <begin position="1"/>
        <end position="21"/>
    </location>
</feature>
<comment type="caution">
    <text evidence="2">The sequence shown here is derived from an EMBL/GenBank/DDBJ whole genome shotgun (WGS) entry which is preliminary data.</text>
</comment>
<evidence type="ECO:0000256" key="1">
    <source>
        <dbReference type="SAM" id="MobiDB-lite"/>
    </source>
</evidence>
<dbReference type="AlphaFoldDB" id="A0A4Q9HST8"/>
<dbReference type="RefSeq" id="WP_131124176.1">
    <property type="nucleotide sequence ID" value="NZ_SIXH01000165.1"/>
</dbReference>
<organism evidence="2 3">
    <name type="scientific">Streptomyces kasugaensis</name>
    <dbReference type="NCBI Taxonomy" id="1946"/>
    <lineage>
        <taxon>Bacteria</taxon>
        <taxon>Bacillati</taxon>
        <taxon>Actinomycetota</taxon>
        <taxon>Actinomycetes</taxon>
        <taxon>Kitasatosporales</taxon>
        <taxon>Streptomycetaceae</taxon>
        <taxon>Streptomyces</taxon>
    </lineage>
</organism>
<sequence length="152" mass="15916">MPSDPQGHYKGPGPHPADVIQLDTPDLATPAHIHLPPRWASQTAKAGGSVAQLVICIAPLPGHSTATTGRCMYAKPGGYNMSLRLLVDVSYQVTVRTADTGRQLQSFKLKGDASDSESCPNLAPPEGEQIPRIVSAGTLVAKLKPLLDGTAS</sequence>
<protein>
    <submittedName>
        <fullName evidence="2">Uncharacterized protein</fullName>
    </submittedName>
</protein>
<keyword evidence="3" id="KW-1185">Reference proteome</keyword>
<dbReference type="Proteomes" id="UP000292452">
    <property type="component" value="Unassembled WGS sequence"/>
</dbReference>
<reference evidence="2 3" key="1">
    <citation type="submission" date="2019-02" db="EMBL/GenBank/DDBJ databases">
        <title>Draft Genome Sequence of Streptomyces sp. AM-2504, identified by 16S rRNA comparative analysis as a Streptomyces Kasugaensis strain.</title>
        <authorList>
            <person name="Napolioni V."/>
            <person name="Giuliodori A.M."/>
            <person name="Spurio R."/>
            <person name="Fabbretti A."/>
        </authorList>
    </citation>
    <scope>NUCLEOTIDE SEQUENCE [LARGE SCALE GENOMIC DNA]</scope>
    <source>
        <strain evidence="2 3">AM-2504</strain>
    </source>
</reference>
<gene>
    <name evidence="2" type="ORF">EYS09_19260</name>
</gene>
<proteinExistence type="predicted"/>